<gene>
    <name evidence="1" type="ORF">CTOB1V02_LOCUS6953</name>
</gene>
<evidence type="ECO:0000313" key="1">
    <source>
        <dbReference type="EMBL" id="CAD7229080.1"/>
    </source>
</evidence>
<accession>A0A7R8WH55</accession>
<dbReference type="EMBL" id="OB661858">
    <property type="protein sequence ID" value="CAD7229080.1"/>
    <property type="molecule type" value="Genomic_DNA"/>
</dbReference>
<organism evidence="1">
    <name type="scientific">Cyprideis torosa</name>
    <dbReference type="NCBI Taxonomy" id="163714"/>
    <lineage>
        <taxon>Eukaryota</taxon>
        <taxon>Metazoa</taxon>
        <taxon>Ecdysozoa</taxon>
        <taxon>Arthropoda</taxon>
        <taxon>Crustacea</taxon>
        <taxon>Oligostraca</taxon>
        <taxon>Ostracoda</taxon>
        <taxon>Podocopa</taxon>
        <taxon>Podocopida</taxon>
        <taxon>Cytherocopina</taxon>
        <taxon>Cytheroidea</taxon>
        <taxon>Cytherideidae</taxon>
        <taxon>Cyprideis</taxon>
    </lineage>
</organism>
<dbReference type="AlphaFoldDB" id="A0A7R8WH55"/>
<sequence>MYQTARYTGNREQSLQPVDAAFRRGGLHPIIKEGHRLWEGTRIGMGIIPTCERHIKTKWEDPNTGKEDPVHDRTFGRPGLSGDILRALEWTDDPFLVQDLNDDITVFIIAPPSTDEVTGEILSELPSVPLQQLHCFCSNSLMDDLHEALEWTDDPFLINKGLHPEKTMIVIRPLSTKRYLGLTEEGGYGLHMKSVPASELQSYSSFYGKKKGAVELPVIPRKLKLGLGAANVRDAHTGRAAGRAAGDQVIRPVNWGRIGSNSLMDDLHGALEWTEDPFLINQGLHPEKTMFVIRPLSTKRYLGLTEEGGYGLHMKSVPASELQSQSSYSSFYGKKKGGGVWRMCAEVLNDCIEPCQGSREKRKGFCGWLLIPRSTGRERAAACGEYRVSLQNDVLNALSTTDDPFLIQDLADDKTLFIIYPESTDKFLRRIRESKNGLYMTLEAERTSLDYRFYRVSLQNDVLNALSTTDDPFLIQDLADDKTLFIIYPESTDKFLRRIQESKNGLYMTLEAERTSLDYRLVDQSSAVWLTNILQFAQGRFRSSPSAFPSHLMSQISTARISL</sequence>
<protein>
    <submittedName>
        <fullName evidence="1">Uncharacterized protein</fullName>
    </submittedName>
</protein>
<name>A0A7R8WH55_9CRUS</name>
<proteinExistence type="predicted"/>
<reference evidence="1" key="1">
    <citation type="submission" date="2020-11" db="EMBL/GenBank/DDBJ databases">
        <authorList>
            <person name="Tran Van P."/>
        </authorList>
    </citation>
    <scope>NUCLEOTIDE SEQUENCE</scope>
</reference>